<name>A0ABX3YIK0_9ACTN</name>
<keyword evidence="3" id="KW-1185">Reference proteome</keyword>
<sequence length="198" mass="20249">MAGSGWEDFSFDVSNRGDEEIENIVPLIGVAAVGWDEEDYSGEITVQVRDKASGSWKTIANTGGEGGTFPAFSLGAGRSVSFQMRLSVSGEVPDALGLTGGFAQYADDEGCWIADDPNGWIYFFDILAAGSDAGDPGDAKPQTGGMAELDEVSPVQATGSLAETGSSSVLPVIGLVGGFAVVAGAGAVYAVRRRKAGA</sequence>
<keyword evidence="1" id="KW-0812">Transmembrane</keyword>
<comment type="caution">
    <text evidence="2">The sequence shown here is derived from an EMBL/GenBank/DDBJ whole genome shotgun (WGS) entry which is preliminary data.</text>
</comment>
<accession>A0ABX3YIK0</accession>
<evidence type="ECO:0008006" key="4">
    <source>
        <dbReference type="Google" id="ProtNLM"/>
    </source>
</evidence>
<proteinExistence type="predicted"/>
<dbReference type="NCBIfam" id="TIGR01167">
    <property type="entry name" value="LPXTG_anchor"/>
    <property type="match status" value="1"/>
</dbReference>
<feature type="transmembrane region" description="Helical" evidence="1">
    <location>
        <begin position="169"/>
        <end position="191"/>
    </location>
</feature>
<evidence type="ECO:0000256" key="1">
    <source>
        <dbReference type="SAM" id="Phobius"/>
    </source>
</evidence>
<gene>
    <name evidence="2" type="ORF">OQI_20230</name>
</gene>
<reference evidence="2 3" key="1">
    <citation type="submission" date="2016-12" db="EMBL/GenBank/DDBJ databases">
        <title>Genome Mining:The Detection of Biosynthetic Gene Clusters to Aid in the Expression of Curamycin A produced by Streptomyces sp. strain CZA14.</title>
        <authorList>
            <person name="Durrell K.A."/>
            <person name="Kirby B.M."/>
            <person name="Khan W."/>
            <person name="Mthethwa T."/>
            <person name="Le Roes-Hill M."/>
        </authorList>
    </citation>
    <scope>NUCLEOTIDE SEQUENCE [LARGE SCALE GENOMIC DNA]</scope>
    <source>
        <strain evidence="2 3">CZA14</strain>
    </source>
</reference>
<dbReference type="Proteomes" id="UP000194266">
    <property type="component" value="Unassembled WGS sequence"/>
</dbReference>
<keyword evidence="1" id="KW-1133">Transmembrane helix</keyword>
<dbReference type="EMBL" id="MRYD01000108">
    <property type="protein sequence ID" value="OSZ58714.1"/>
    <property type="molecule type" value="Genomic_DNA"/>
</dbReference>
<evidence type="ECO:0000313" key="3">
    <source>
        <dbReference type="Proteomes" id="UP000194266"/>
    </source>
</evidence>
<keyword evidence="1" id="KW-0472">Membrane</keyword>
<organism evidence="2 3">
    <name type="scientific">Streptomyces pharetrae CZA14</name>
    <dbReference type="NCBI Taxonomy" id="1144883"/>
    <lineage>
        <taxon>Bacteria</taxon>
        <taxon>Bacillati</taxon>
        <taxon>Actinomycetota</taxon>
        <taxon>Actinomycetes</taxon>
        <taxon>Kitasatosporales</taxon>
        <taxon>Streptomycetaceae</taxon>
        <taxon>Streptomyces</taxon>
    </lineage>
</organism>
<protein>
    <recommendedName>
        <fullName evidence="4">Gram-positive cocci surface proteins LPxTG domain-containing protein</fullName>
    </recommendedName>
</protein>
<evidence type="ECO:0000313" key="2">
    <source>
        <dbReference type="EMBL" id="OSZ58714.1"/>
    </source>
</evidence>